<dbReference type="PANTHER" id="PTHR35861:SF1">
    <property type="entry name" value="PHAGE TAIL SHEATH PROTEIN"/>
    <property type="match status" value="1"/>
</dbReference>
<evidence type="ECO:0000313" key="5">
    <source>
        <dbReference type="EMBL" id="PVW15322.1"/>
    </source>
</evidence>
<comment type="caution">
    <text evidence="5">The sequence shown here is derived from an EMBL/GenBank/DDBJ whole genome shotgun (WGS) entry which is preliminary data.</text>
</comment>
<protein>
    <submittedName>
        <fullName evidence="5">Phage tail sheath family protein</fullName>
    </submittedName>
</protein>
<keyword evidence="6" id="KW-1185">Reference proteome</keyword>
<feature type="region of interest" description="Disordered" evidence="2">
    <location>
        <begin position="13"/>
        <end position="39"/>
    </location>
</feature>
<comment type="similarity">
    <text evidence="1">Belongs to the myoviridae tail sheath protein family.</text>
</comment>
<dbReference type="InterPro" id="IPR035089">
    <property type="entry name" value="Phage_sheath_subtilisin"/>
</dbReference>
<proteinExistence type="inferred from homology"/>
<feature type="compositionally biased region" description="Basic residues" evidence="2">
    <location>
        <begin position="22"/>
        <end position="39"/>
    </location>
</feature>
<evidence type="ECO:0000256" key="2">
    <source>
        <dbReference type="SAM" id="MobiDB-lite"/>
    </source>
</evidence>
<dbReference type="AlphaFoldDB" id="A0A2U0I2I3"/>
<organism evidence="5 6">
    <name type="scientific">Marixanthomonas spongiae</name>
    <dbReference type="NCBI Taxonomy" id="2174845"/>
    <lineage>
        <taxon>Bacteria</taxon>
        <taxon>Pseudomonadati</taxon>
        <taxon>Bacteroidota</taxon>
        <taxon>Flavobacteriia</taxon>
        <taxon>Flavobacteriales</taxon>
        <taxon>Flavobacteriaceae</taxon>
        <taxon>Marixanthomonas</taxon>
    </lineage>
</organism>
<feature type="domain" description="Tail sheath protein subtilisin-like" evidence="3">
    <location>
        <begin position="190"/>
        <end position="389"/>
    </location>
</feature>
<dbReference type="InterPro" id="IPR020287">
    <property type="entry name" value="Tail_sheath_C"/>
</dbReference>
<sequence>MFLSIGTSSVFSQVKKNPSKEKAKKGVRIHNKKKPATKKQHTLPGVYIDENATAPVSITQVKTAVPAFIGYTEKGPKEPTQISSMTDYKNLYGGPSAEDIGEFEIDRNGSVSAPAIDNDPKYKMYYMLQLFFANGGRDCFITSVGHYDEAGNAIKNEELLAGLALLKTEDVPTLILFPDAISSKNQGDSTELYKAALAQSAEKKDRFLICDVAAVNNNITKSANAFRFSMGTENLAYGAAYFPPLKTSLTYAIPEDEIQVKLKANDKKLVLRHTEDAISTNSGNKEASLYHTENGRYRSAYRDIKNTIQAKKLELPPSAAIAGVYAKVDASRGVWKAPANISLNKVSAPKITIDKNAQAALNVHSSGKSINAIRSFRGRGVLVWGARTLVGNDPEWKYVSVKRLAIAIEESVTNALKRFAHEPNDAATWAKVKAMTENYLTTLWRSGALNGIKPEQAFFVNIGLGKSMTSRDIQEGNMVMEIGLAALKPSEFIVLRFSQKMNSN</sequence>
<dbReference type="EMBL" id="QEHR01000004">
    <property type="protein sequence ID" value="PVW15322.1"/>
    <property type="molecule type" value="Genomic_DNA"/>
</dbReference>
<dbReference type="OrthoDB" id="9767864at2"/>
<evidence type="ECO:0000259" key="3">
    <source>
        <dbReference type="Pfam" id="PF04984"/>
    </source>
</evidence>
<feature type="domain" description="Tail sheath protein C-terminal" evidence="4">
    <location>
        <begin position="393"/>
        <end position="498"/>
    </location>
</feature>
<name>A0A2U0I2I3_9FLAO</name>
<evidence type="ECO:0000259" key="4">
    <source>
        <dbReference type="Pfam" id="PF17482"/>
    </source>
</evidence>
<dbReference type="Pfam" id="PF17482">
    <property type="entry name" value="Phage_sheath_1C"/>
    <property type="match status" value="1"/>
</dbReference>
<gene>
    <name evidence="5" type="ORF">DDV96_07950</name>
</gene>
<dbReference type="Proteomes" id="UP000245962">
    <property type="component" value="Unassembled WGS sequence"/>
</dbReference>
<dbReference type="Gene3D" id="3.40.50.11780">
    <property type="match status" value="1"/>
</dbReference>
<evidence type="ECO:0000313" key="6">
    <source>
        <dbReference type="Proteomes" id="UP000245962"/>
    </source>
</evidence>
<dbReference type="Pfam" id="PF04984">
    <property type="entry name" value="Phage_sheath_1"/>
    <property type="match status" value="1"/>
</dbReference>
<reference evidence="5 6" key="1">
    <citation type="submission" date="2018-04" db="EMBL/GenBank/DDBJ databases">
        <title>Marixanthomonas spongiae HN-E44 sp. nov., isolated from a marine sponge.</title>
        <authorList>
            <person name="Luo L."/>
            <person name="Zhuang L."/>
        </authorList>
    </citation>
    <scope>NUCLEOTIDE SEQUENCE [LARGE SCALE GENOMIC DNA]</scope>
    <source>
        <strain evidence="5 6">HN-E44</strain>
    </source>
</reference>
<dbReference type="PANTHER" id="PTHR35861">
    <property type="match status" value="1"/>
</dbReference>
<dbReference type="InterPro" id="IPR052042">
    <property type="entry name" value="Tail_sheath_structural"/>
</dbReference>
<evidence type="ECO:0000256" key="1">
    <source>
        <dbReference type="ARBA" id="ARBA00008005"/>
    </source>
</evidence>
<accession>A0A2U0I2I3</accession>